<reference evidence="2" key="1">
    <citation type="submission" date="2023-03" db="EMBL/GenBank/DDBJ databases">
        <title>Massive genome expansion in bonnet fungi (Mycena s.s.) driven by repeated elements and novel gene families across ecological guilds.</title>
        <authorList>
            <consortium name="Lawrence Berkeley National Laboratory"/>
            <person name="Harder C.B."/>
            <person name="Miyauchi S."/>
            <person name="Viragh M."/>
            <person name="Kuo A."/>
            <person name="Thoen E."/>
            <person name="Andreopoulos B."/>
            <person name="Lu D."/>
            <person name="Skrede I."/>
            <person name="Drula E."/>
            <person name="Henrissat B."/>
            <person name="Morin E."/>
            <person name="Kohler A."/>
            <person name="Barry K."/>
            <person name="LaButti K."/>
            <person name="Morin E."/>
            <person name="Salamov A."/>
            <person name="Lipzen A."/>
            <person name="Mereny Z."/>
            <person name="Hegedus B."/>
            <person name="Baldrian P."/>
            <person name="Stursova M."/>
            <person name="Weitz H."/>
            <person name="Taylor A."/>
            <person name="Grigoriev I.V."/>
            <person name="Nagy L.G."/>
            <person name="Martin F."/>
            <person name="Kauserud H."/>
        </authorList>
    </citation>
    <scope>NUCLEOTIDE SEQUENCE</scope>
    <source>
        <strain evidence="2">CBHHK067</strain>
    </source>
</reference>
<gene>
    <name evidence="2" type="ORF">B0H17DRAFT_1191521</name>
</gene>
<protein>
    <submittedName>
        <fullName evidence="2">Uncharacterized protein</fullName>
    </submittedName>
</protein>
<evidence type="ECO:0000313" key="2">
    <source>
        <dbReference type="EMBL" id="KAJ7709023.1"/>
    </source>
</evidence>
<feature type="region of interest" description="Disordered" evidence="1">
    <location>
        <begin position="1"/>
        <end position="23"/>
    </location>
</feature>
<evidence type="ECO:0000313" key="3">
    <source>
        <dbReference type="Proteomes" id="UP001221757"/>
    </source>
</evidence>
<evidence type="ECO:0000256" key="1">
    <source>
        <dbReference type="SAM" id="MobiDB-lite"/>
    </source>
</evidence>
<dbReference type="Proteomes" id="UP001221757">
    <property type="component" value="Unassembled WGS sequence"/>
</dbReference>
<accession>A0AAD7MB95</accession>
<sequence length="310" mass="33615">MSSPVSWTPEVTDPVNWTSAPGPVTSLPPRTVVTIELVQPSSSSLSGVFTPAAVRSPGTTHQRICLEYPAEIENTGPVVTFSTPRKVSTVNHYSHFQVLIGDIPAHSESTALVLTSSASPTHHTYSTELIPQFWAYLCGTAQLFQCVIQQDIMKTSIAFDVVPAFPLAGDQSIRSVTYDFSTPPPTKPVFFPPSLRSEPPLPPGFPGVSYSSRFITPTVAYPKISAPSPGPTHPPSIGQPSAFYGWNSAEVTDGLFSGTAFYHTDETHAIPSFYSLPDFHPSAFHTEDTVKQWQDLNHNESSSISYYSPA</sequence>
<keyword evidence="3" id="KW-1185">Reference proteome</keyword>
<dbReference type="EMBL" id="JARKIE010000003">
    <property type="protein sequence ID" value="KAJ7709023.1"/>
    <property type="molecule type" value="Genomic_DNA"/>
</dbReference>
<comment type="caution">
    <text evidence="2">The sequence shown here is derived from an EMBL/GenBank/DDBJ whole genome shotgun (WGS) entry which is preliminary data.</text>
</comment>
<organism evidence="2 3">
    <name type="scientific">Mycena rosella</name>
    <name type="common">Pink bonnet</name>
    <name type="synonym">Agaricus rosellus</name>
    <dbReference type="NCBI Taxonomy" id="1033263"/>
    <lineage>
        <taxon>Eukaryota</taxon>
        <taxon>Fungi</taxon>
        <taxon>Dikarya</taxon>
        <taxon>Basidiomycota</taxon>
        <taxon>Agaricomycotina</taxon>
        <taxon>Agaricomycetes</taxon>
        <taxon>Agaricomycetidae</taxon>
        <taxon>Agaricales</taxon>
        <taxon>Marasmiineae</taxon>
        <taxon>Mycenaceae</taxon>
        <taxon>Mycena</taxon>
    </lineage>
</organism>
<proteinExistence type="predicted"/>
<dbReference type="AlphaFoldDB" id="A0AAD7MB95"/>
<name>A0AAD7MB95_MYCRO</name>